<evidence type="ECO:0000256" key="6">
    <source>
        <dbReference type="ARBA" id="ARBA00050776"/>
    </source>
</evidence>
<evidence type="ECO:0000313" key="9">
    <source>
        <dbReference type="Proteomes" id="UP000284177"/>
    </source>
</evidence>
<dbReference type="Gene3D" id="3.90.1150.10">
    <property type="entry name" value="Aspartate Aminotransferase, domain 1"/>
    <property type="match status" value="1"/>
</dbReference>
<dbReference type="PANTHER" id="PTHR43586:SF4">
    <property type="entry name" value="ISOPENICILLIN N EPIMERASE"/>
    <property type="match status" value="1"/>
</dbReference>
<feature type="domain" description="Aminotransferase class V" evidence="7">
    <location>
        <begin position="3"/>
        <end position="371"/>
    </location>
</feature>
<dbReference type="PANTHER" id="PTHR43586">
    <property type="entry name" value="CYSTEINE DESULFURASE"/>
    <property type="match status" value="1"/>
</dbReference>
<dbReference type="Gene3D" id="3.40.640.10">
    <property type="entry name" value="Type I PLP-dependent aspartate aminotransferase-like (Major domain)"/>
    <property type="match status" value="1"/>
</dbReference>
<dbReference type="InterPro" id="IPR015421">
    <property type="entry name" value="PyrdxlP-dep_Trfase_major"/>
</dbReference>
<sequence>MGVYLDNAATSYPKPPEVVNGIVNYMNNIGTTSGRGAYRKALEADRLVYKTRKLIAKLFKQEKTSNVIFATNATEAINTIIKGIVKKGDHVITSSLEHNAVWRCLKTVEKEKKITISTVPCTKEGYTDPKDVEKYIRKNTSLIIFNHASNVIGTIQPIRKIGEIAKKYDIPFVVDAAQTAGIYPIDINKDNIDILTFTGHKSLFGPTGTGGFILNWNGNLTPLKEGGTGGDSSYEYQPDYLPNKFEAGTLNICGIAGLKEGLEYILNTGINNIFEKEKKLIAYTLNRLMEIDKLTIYGPKDPEKIVGVVSFNIEGLSAEEVAYRLDSDYGIMVRSGLHCAPTAHSIIGTKNTGTVRISIGYFNTKKDIDLLVNALKEIIKLN</sequence>
<evidence type="ECO:0000259" key="7">
    <source>
        <dbReference type="Pfam" id="PF00266"/>
    </source>
</evidence>
<dbReference type="OrthoDB" id="9804366at2"/>
<dbReference type="InterPro" id="IPR010969">
    <property type="entry name" value="Cys_dSase-rel_unknwn_funct"/>
</dbReference>
<dbReference type="GO" id="GO:0030170">
    <property type="term" value="F:pyridoxal phosphate binding"/>
    <property type="evidence" value="ECO:0007669"/>
    <property type="project" value="InterPro"/>
</dbReference>
<dbReference type="CDD" id="cd06453">
    <property type="entry name" value="SufS_like"/>
    <property type="match status" value="1"/>
</dbReference>
<dbReference type="InterPro" id="IPR016454">
    <property type="entry name" value="Cysteine_dSase"/>
</dbReference>
<dbReference type="AlphaFoldDB" id="A0A419T890"/>
<dbReference type="InterPro" id="IPR000192">
    <property type="entry name" value="Aminotrans_V_dom"/>
</dbReference>
<organism evidence="8 9">
    <name type="scientific">Thermohalobacter berrensis</name>
    <dbReference type="NCBI Taxonomy" id="99594"/>
    <lineage>
        <taxon>Bacteria</taxon>
        <taxon>Bacillati</taxon>
        <taxon>Bacillota</taxon>
        <taxon>Tissierellia</taxon>
        <taxon>Tissierellales</taxon>
        <taxon>Thermohalobacteraceae</taxon>
        <taxon>Thermohalobacter</taxon>
    </lineage>
</organism>
<dbReference type="SUPFAM" id="SSF53383">
    <property type="entry name" value="PLP-dependent transferases"/>
    <property type="match status" value="1"/>
</dbReference>
<dbReference type="InterPro" id="IPR015422">
    <property type="entry name" value="PyrdxlP-dep_Trfase_small"/>
</dbReference>
<dbReference type="GO" id="GO:0006534">
    <property type="term" value="P:cysteine metabolic process"/>
    <property type="evidence" value="ECO:0007669"/>
    <property type="project" value="InterPro"/>
</dbReference>
<dbReference type="RefSeq" id="WP_120167505.1">
    <property type="nucleotide sequence ID" value="NZ_MCIB01000004.1"/>
</dbReference>
<accession>A0A419T890</accession>
<comment type="catalytic activity">
    <reaction evidence="6">
        <text>(sulfur carrier)-H + L-cysteine = (sulfur carrier)-SH + L-alanine</text>
        <dbReference type="Rhea" id="RHEA:43892"/>
        <dbReference type="Rhea" id="RHEA-COMP:14737"/>
        <dbReference type="Rhea" id="RHEA-COMP:14739"/>
        <dbReference type="ChEBI" id="CHEBI:29917"/>
        <dbReference type="ChEBI" id="CHEBI:35235"/>
        <dbReference type="ChEBI" id="CHEBI:57972"/>
        <dbReference type="ChEBI" id="CHEBI:64428"/>
        <dbReference type="EC" id="2.8.1.7"/>
    </reaction>
</comment>
<protein>
    <recommendedName>
        <fullName evidence="3">cysteine desulfurase</fullName>
        <ecNumber evidence="3">2.8.1.7</ecNumber>
    </recommendedName>
</protein>
<evidence type="ECO:0000256" key="3">
    <source>
        <dbReference type="ARBA" id="ARBA00012239"/>
    </source>
</evidence>
<dbReference type="Proteomes" id="UP000284177">
    <property type="component" value="Unassembled WGS sequence"/>
</dbReference>
<comment type="cofactor">
    <cofactor evidence="1">
        <name>pyridoxal 5'-phosphate</name>
        <dbReference type="ChEBI" id="CHEBI:597326"/>
    </cofactor>
</comment>
<evidence type="ECO:0000256" key="5">
    <source>
        <dbReference type="ARBA" id="ARBA00022898"/>
    </source>
</evidence>
<dbReference type="InterPro" id="IPR015424">
    <property type="entry name" value="PyrdxlP-dep_Trfase"/>
</dbReference>
<dbReference type="InterPro" id="IPR010970">
    <property type="entry name" value="Cys_dSase_SufS"/>
</dbReference>
<comment type="caution">
    <text evidence="8">The sequence shown here is derived from an EMBL/GenBank/DDBJ whole genome shotgun (WGS) entry which is preliminary data.</text>
</comment>
<dbReference type="PIRSF" id="PIRSF005572">
    <property type="entry name" value="NifS"/>
    <property type="match status" value="1"/>
</dbReference>
<evidence type="ECO:0000256" key="1">
    <source>
        <dbReference type="ARBA" id="ARBA00001933"/>
    </source>
</evidence>
<dbReference type="GO" id="GO:0031071">
    <property type="term" value="F:cysteine desulfurase activity"/>
    <property type="evidence" value="ECO:0007669"/>
    <property type="project" value="UniProtKB-EC"/>
</dbReference>
<comment type="similarity">
    <text evidence="2">Belongs to the class-V pyridoxal-phosphate-dependent aminotransferase family. Csd subfamily.</text>
</comment>
<keyword evidence="9" id="KW-1185">Reference proteome</keyword>
<evidence type="ECO:0000256" key="4">
    <source>
        <dbReference type="ARBA" id="ARBA00022679"/>
    </source>
</evidence>
<reference evidence="8 9" key="1">
    <citation type="submission" date="2016-08" db="EMBL/GenBank/DDBJ databases">
        <title>Novel Firmicutes and Novel Genomes.</title>
        <authorList>
            <person name="Poppleton D.I."/>
            <person name="Gribaldo S."/>
        </authorList>
    </citation>
    <scope>NUCLEOTIDE SEQUENCE [LARGE SCALE GENOMIC DNA]</scope>
    <source>
        <strain evidence="8 9">CTT3</strain>
    </source>
</reference>
<dbReference type="NCBIfam" id="TIGR01977">
    <property type="entry name" value="am_tr_V_EF2568"/>
    <property type="match status" value="1"/>
</dbReference>
<name>A0A419T890_9FIRM</name>
<dbReference type="Pfam" id="PF00266">
    <property type="entry name" value="Aminotran_5"/>
    <property type="match status" value="1"/>
</dbReference>
<dbReference type="EC" id="2.8.1.7" evidence="3"/>
<proteinExistence type="inferred from homology"/>
<evidence type="ECO:0000256" key="2">
    <source>
        <dbReference type="ARBA" id="ARBA00010447"/>
    </source>
</evidence>
<keyword evidence="5" id="KW-0663">Pyridoxal phosphate</keyword>
<evidence type="ECO:0000313" key="8">
    <source>
        <dbReference type="EMBL" id="RKD33770.1"/>
    </source>
</evidence>
<dbReference type="EMBL" id="MCIB01000004">
    <property type="protein sequence ID" value="RKD33770.1"/>
    <property type="molecule type" value="Genomic_DNA"/>
</dbReference>
<keyword evidence="4" id="KW-0808">Transferase</keyword>
<gene>
    <name evidence="8" type="ORF">BET03_08575</name>
</gene>